<proteinExistence type="predicted"/>
<comment type="caution">
    <text evidence="1">The sequence shown here is derived from an EMBL/GenBank/DDBJ whole genome shotgun (WGS) entry which is preliminary data.</text>
</comment>
<accession>X0S5G7</accession>
<reference evidence="1" key="1">
    <citation type="journal article" date="2014" name="Front. Microbiol.">
        <title>High frequency of phylogenetically diverse reductive dehalogenase-homologous genes in deep subseafloor sedimentary metagenomes.</title>
        <authorList>
            <person name="Kawai M."/>
            <person name="Futagami T."/>
            <person name="Toyoda A."/>
            <person name="Takaki Y."/>
            <person name="Nishi S."/>
            <person name="Hori S."/>
            <person name="Arai W."/>
            <person name="Tsubouchi T."/>
            <person name="Morono Y."/>
            <person name="Uchiyama I."/>
            <person name="Ito T."/>
            <person name="Fujiyama A."/>
            <person name="Inagaki F."/>
            <person name="Takami H."/>
        </authorList>
    </citation>
    <scope>NUCLEOTIDE SEQUENCE</scope>
    <source>
        <strain evidence="1">Expedition CK06-06</strain>
    </source>
</reference>
<organism evidence="1">
    <name type="scientific">marine sediment metagenome</name>
    <dbReference type="NCBI Taxonomy" id="412755"/>
    <lineage>
        <taxon>unclassified sequences</taxon>
        <taxon>metagenomes</taxon>
        <taxon>ecological metagenomes</taxon>
    </lineage>
</organism>
<dbReference type="AlphaFoldDB" id="X0S5G7"/>
<sequence>MNGSDIYKISYLLEIMIQIGIDSNTKEGEEMQNVEWEIKGDKLIIEIDLTKEFGPSKSGKTITIASTRGNQQVEGTDAIIGLNVYKYPESV</sequence>
<protein>
    <submittedName>
        <fullName evidence="1">Uncharacterized protein</fullName>
    </submittedName>
</protein>
<evidence type="ECO:0000313" key="1">
    <source>
        <dbReference type="EMBL" id="GAF76269.1"/>
    </source>
</evidence>
<gene>
    <name evidence="1" type="ORF">S01H1_17946</name>
</gene>
<dbReference type="EMBL" id="BARS01009553">
    <property type="protein sequence ID" value="GAF76269.1"/>
    <property type="molecule type" value="Genomic_DNA"/>
</dbReference>
<name>X0S5G7_9ZZZZ</name>